<accession>A0AA35XDZ0</accession>
<evidence type="ECO:0000256" key="5">
    <source>
        <dbReference type="ARBA" id="ARBA00022801"/>
    </source>
</evidence>
<comment type="caution">
    <text evidence="6">The sequence shown here is derived from an EMBL/GenBank/DDBJ whole genome shotgun (WGS) entry which is preliminary data.</text>
</comment>
<dbReference type="Proteomes" id="UP001174909">
    <property type="component" value="Unassembled WGS sequence"/>
</dbReference>
<keyword evidence="4 6" id="KW-0255">Endonuclease</keyword>
<dbReference type="PANTHER" id="PTHR28511">
    <property type="entry name" value="ENDONUCLEASE V"/>
    <property type="match status" value="1"/>
</dbReference>
<keyword evidence="7" id="KW-1185">Reference proteome</keyword>
<dbReference type="Pfam" id="PF04493">
    <property type="entry name" value="Endonuclease_5"/>
    <property type="match status" value="1"/>
</dbReference>
<dbReference type="InterPro" id="IPR007581">
    <property type="entry name" value="Endonuclease-V"/>
</dbReference>
<proteinExistence type="predicted"/>
<organism evidence="6 7">
    <name type="scientific">Geodia barretti</name>
    <name type="common">Barrett's horny sponge</name>
    <dbReference type="NCBI Taxonomy" id="519541"/>
    <lineage>
        <taxon>Eukaryota</taxon>
        <taxon>Metazoa</taxon>
        <taxon>Porifera</taxon>
        <taxon>Demospongiae</taxon>
        <taxon>Heteroscleromorpha</taxon>
        <taxon>Tetractinellida</taxon>
        <taxon>Astrophorina</taxon>
        <taxon>Geodiidae</taxon>
        <taxon>Geodia</taxon>
    </lineage>
</organism>
<evidence type="ECO:0000256" key="4">
    <source>
        <dbReference type="ARBA" id="ARBA00022759"/>
    </source>
</evidence>
<reference evidence="6" key="1">
    <citation type="submission" date="2023-03" db="EMBL/GenBank/DDBJ databases">
        <authorList>
            <person name="Steffen K."/>
            <person name="Cardenas P."/>
        </authorList>
    </citation>
    <scope>NUCLEOTIDE SEQUENCE</scope>
</reference>
<dbReference type="GO" id="GO:0043737">
    <property type="term" value="F:deoxyribonuclease V activity"/>
    <property type="evidence" value="ECO:0007669"/>
    <property type="project" value="TreeGrafter"/>
</dbReference>
<evidence type="ECO:0000256" key="3">
    <source>
        <dbReference type="ARBA" id="ARBA00022722"/>
    </source>
</evidence>
<evidence type="ECO:0000313" key="7">
    <source>
        <dbReference type="Proteomes" id="UP001174909"/>
    </source>
</evidence>
<dbReference type="CDD" id="cd06559">
    <property type="entry name" value="Endonuclease_V"/>
    <property type="match status" value="1"/>
</dbReference>
<sequence>MLEYPGLVLTDQVLVERPTTFPYVPGLLSFREVPALLEALGQLPAAPDLILCDGHGYAHPRRFGLACHLGLWLDTPTIGVAKSRLTGSHDEPGPGEGRCRRPRERLGAVLRTRERVKPVFVSAGHRISLRTALALTLACATRYRLPEPTRLADKLSKAHRSGR</sequence>
<dbReference type="GO" id="GO:0006281">
    <property type="term" value="P:DNA repair"/>
    <property type="evidence" value="ECO:0007669"/>
    <property type="project" value="InterPro"/>
</dbReference>
<protein>
    <submittedName>
        <fullName evidence="6">Endonuclease V</fullName>
    </submittedName>
</protein>
<dbReference type="EMBL" id="CASHTH010004267">
    <property type="protein sequence ID" value="CAI8055268.1"/>
    <property type="molecule type" value="Genomic_DNA"/>
</dbReference>
<dbReference type="AlphaFoldDB" id="A0AA35XDZ0"/>
<keyword evidence="2" id="KW-0963">Cytoplasm</keyword>
<gene>
    <name evidence="6" type="ORF">GBAR_LOCUS30187</name>
</gene>
<evidence type="ECO:0000256" key="2">
    <source>
        <dbReference type="ARBA" id="ARBA00022490"/>
    </source>
</evidence>
<comment type="subcellular location">
    <subcellularLocation>
        <location evidence="1">Cytoplasm</location>
    </subcellularLocation>
</comment>
<evidence type="ECO:0000256" key="1">
    <source>
        <dbReference type="ARBA" id="ARBA00004496"/>
    </source>
</evidence>
<dbReference type="Gene3D" id="3.30.2170.10">
    <property type="entry name" value="archaeoglobus fulgidus dsm 4304 superfamily"/>
    <property type="match status" value="1"/>
</dbReference>
<keyword evidence="3" id="KW-0540">Nuclease</keyword>
<dbReference type="PANTHER" id="PTHR28511:SF1">
    <property type="entry name" value="ENDONUCLEASE V"/>
    <property type="match status" value="1"/>
</dbReference>
<dbReference type="GO" id="GO:0003727">
    <property type="term" value="F:single-stranded RNA binding"/>
    <property type="evidence" value="ECO:0007669"/>
    <property type="project" value="TreeGrafter"/>
</dbReference>
<keyword evidence="5" id="KW-0378">Hydrolase</keyword>
<dbReference type="GO" id="GO:0005737">
    <property type="term" value="C:cytoplasm"/>
    <property type="evidence" value="ECO:0007669"/>
    <property type="project" value="UniProtKB-SubCell"/>
</dbReference>
<evidence type="ECO:0000313" key="6">
    <source>
        <dbReference type="EMBL" id="CAI8055268.1"/>
    </source>
</evidence>
<name>A0AA35XDZ0_GEOBA</name>
<dbReference type="GO" id="GO:0016891">
    <property type="term" value="F:RNA endonuclease activity producing 5'-phosphomonoesters, hydrolytic mechanism"/>
    <property type="evidence" value="ECO:0007669"/>
    <property type="project" value="TreeGrafter"/>
</dbReference>